<dbReference type="AlphaFoldDB" id="A0A8T2QZ31"/>
<protein>
    <submittedName>
        <fullName evidence="2">Uncharacterized protein</fullName>
    </submittedName>
</protein>
<proteinExistence type="predicted"/>
<dbReference type="PANTHER" id="PTHR31722">
    <property type="entry name" value="OS06G0675200 PROTEIN"/>
    <property type="match status" value="1"/>
</dbReference>
<sequence>MTFLNQSEAFRHMNRMAGDDEQKSLSCSSASVGTCGCRREPFIRSDVDSCSEADGHKRDNGCVSEADSHSFPRDGSCQMVCRAGDEASEIHKLECALACSREGLAFSNSTSEVLTSQMSYGVCDKLNRHQNLTEANAGFKDSSCNHGFIPNGDGCENLDSLSPRISFSRDFALGGLGASSMSHSIAPPRLSSEKRKWAKQNESVEFEFHKHLQFDHGPSTDKRSFMLSADELFQNGKLLPVPYPSRAACYDDLCLPSSLASHADRPTSAMTVFDRSESRPKARHLSFELMPSLDESSLSSLSTEVILAAVTCAHSSPSSPSSKYCKKLKQIFKLKKISTDPLHNGELETDASPTCKVPIFPRSLWPFSSNVSFRESKEYAPLNCREACVPPDVTALRSSERNAQAMEWHLQEHEASYGQDTGEDQVLSGLSCASSSNESGKNHGRGLLKMAKSMTAASRHFNKASVSKRGQTRSSGARMNVTSKMALTDLERFTEKKKKSTDGSKLSKYGRPYSAAFKVSPVLNVAMYKGGFTSNRNSFGLSNFFSRRSRKPPESATKEKINC</sequence>
<evidence type="ECO:0000313" key="2">
    <source>
        <dbReference type="EMBL" id="KAH7289246.1"/>
    </source>
</evidence>
<reference evidence="2" key="1">
    <citation type="submission" date="2021-08" db="EMBL/GenBank/DDBJ databases">
        <title>WGS assembly of Ceratopteris richardii.</title>
        <authorList>
            <person name="Marchant D.B."/>
            <person name="Chen G."/>
            <person name="Jenkins J."/>
            <person name="Shu S."/>
            <person name="Leebens-Mack J."/>
            <person name="Grimwood J."/>
            <person name="Schmutz J."/>
            <person name="Soltis P."/>
            <person name="Soltis D."/>
            <person name="Chen Z.-H."/>
        </authorList>
    </citation>
    <scope>NUCLEOTIDE SEQUENCE</scope>
    <source>
        <strain evidence="2">Whitten #5841</strain>
        <tissue evidence="2">Leaf</tissue>
    </source>
</reference>
<evidence type="ECO:0000256" key="1">
    <source>
        <dbReference type="SAM" id="MobiDB-lite"/>
    </source>
</evidence>
<feature type="compositionally biased region" description="Basic and acidic residues" evidence="1">
    <location>
        <begin position="551"/>
        <end position="563"/>
    </location>
</feature>
<evidence type="ECO:0000313" key="3">
    <source>
        <dbReference type="Proteomes" id="UP000825935"/>
    </source>
</evidence>
<dbReference type="EMBL" id="CM035436">
    <property type="protein sequence ID" value="KAH7289246.1"/>
    <property type="molecule type" value="Genomic_DNA"/>
</dbReference>
<keyword evidence="3" id="KW-1185">Reference proteome</keyword>
<dbReference type="OrthoDB" id="1931667at2759"/>
<gene>
    <name evidence="2" type="ORF">KP509_31G066000</name>
</gene>
<feature type="region of interest" description="Disordered" evidence="1">
    <location>
        <begin position="542"/>
        <end position="563"/>
    </location>
</feature>
<dbReference type="PANTHER" id="PTHR31722:SF0">
    <property type="entry name" value="OS06G0675200 PROTEIN"/>
    <property type="match status" value="1"/>
</dbReference>
<name>A0A8T2QZ31_CERRI</name>
<dbReference type="Proteomes" id="UP000825935">
    <property type="component" value="Chromosome 31"/>
</dbReference>
<accession>A0A8T2QZ31</accession>
<comment type="caution">
    <text evidence="2">The sequence shown here is derived from an EMBL/GenBank/DDBJ whole genome shotgun (WGS) entry which is preliminary data.</text>
</comment>
<organism evidence="2 3">
    <name type="scientific">Ceratopteris richardii</name>
    <name type="common">Triangle waterfern</name>
    <dbReference type="NCBI Taxonomy" id="49495"/>
    <lineage>
        <taxon>Eukaryota</taxon>
        <taxon>Viridiplantae</taxon>
        <taxon>Streptophyta</taxon>
        <taxon>Embryophyta</taxon>
        <taxon>Tracheophyta</taxon>
        <taxon>Polypodiopsida</taxon>
        <taxon>Polypodiidae</taxon>
        <taxon>Polypodiales</taxon>
        <taxon>Pteridineae</taxon>
        <taxon>Pteridaceae</taxon>
        <taxon>Parkerioideae</taxon>
        <taxon>Ceratopteris</taxon>
    </lineage>
</organism>